<accession>M6VFB1</accession>
<sequence>MISFVFRKEIQTVSKTQGNFKFVFGLNTQRDIENYRLVLKEN</sequence>
<gene>
    <name evidence="1" type="ORF">LEP1GSC172_2499</name>
</gene>
<dbReference type="EMBL" id="AKWD02000064">
    <property type="protein sequence ID" value="EMO51829.1"/>
    <property type="molecule type" value="Genomic_DNA"/>
</dbReference>
<proteinExistence type="predicted"/>
<evidence type="ECO:0000313" key="2">
    <source>
        <dbReference type="Proteomes" id="UP000012112"/>
    </source>
</evidence>
<dbReference type="AlphaFoldDB" id="M6VFB1"/>
<organism evidence="1 2">
    <name type="scientific">Leptospira noguchii</name>
    <dbReference type="NCBI Taxonomy" id="28182"/>
    <lineage>
        <taxon>Bacteria</taxon>
        <taxon>Pseudomonadati</taxon>
        <taxon>Spirochaetota</taxon>
        <taxon>Spirochaetia</taxon>
        <taxon>Leptospirales</taxon>
        <taxon>Leptospiraceae</taxon>
        <taxon>Leptospira</taxon>
    </lineage>
</organism>
<protein>
    <submittedName>
        <fullName evidence="1">Uncharacterized protein</fullName>
    </submittedName>
</protein>
<evidence type="ECO:0000313" key="1">
    <source>
        <dbReference type="EMBL" id="EMO51829.1"/>
    </source>
</evidence>
<comment type="caution">
    <text evidence="1">The sequence shown here is derived from an EMBL/GenBank/DDBJ whole genome shotgun (WGS) entry which is preliminary data.</text>
</comment>
<reference evidence="1 2" key="1">
    <citation type="submission" date="2013-01" db="EMBL/GenBank/DDBJ databases">
        <authorList>
            <person name="Harkins D.M."/>
            <person name="Durkin A.S."/>
            <person name="Brinkac L.M."/>
            <person name="Haft D.H."/>
            <person name="Selengut J.D."/>
            <person name="Sanka R."/>
            <person name="DePew J."/>
            <person name="Purushe J."/>
            <person name="Matthias M.A."/>
            <person name="Vinetz J.M."/>
            <person name="Sutton G.G."/>
            <person name="Nierman W.C."/>
            <person name="Fouts D.E."/>
        </authorList>
    </citation>
    <scope>NUCLEOTIDE SEQUENCE [LARGE SCALE GENOMIC DNA]</scope>
    <source>
        <strain evidence="1 2">HAI1536</strain>
    </source>
</reference>
<name>M6VFB1_9LEPT</name>
<dbReference type="Proteomes" id="UP000012112">
    <property type="component" value="Unassembled WGS sequence"/>
</dbReference>